<dbReference type="RefSeq" id="WP_058493722.1">
    <property type="nucleotide sequence ID" value="NZ_CBCRUR010000004.1"/>
</dbReference>
<dbReference type="AlphaFoldDB" id="A0A0W1A5T8"/>
<feature type="chain" id="PRO_5006919397" description="Fe-S protein" evidence="1">
    <location>
        <begin position="25"/>
        <end position="303"/>
    </location>
</feature>
<dbReference type="Proteomes" id="UP000054662">
    <property type="component" value="Unassembled WGS sequence"/>
</dbReference>
<protein>
    <recommendedName>
        <fullName evidence="4">Fe-S protein</fullName>
    </recommendedName>
</protein>
<keyword evidence="3" id="KW-1185">Reference proteome</keyword>
<gene>
    <name evidence="2" type="ORF">Lwor_1946</name>
</gene>
<dbReference type="EMBL" id="LNZC01000027">
    <property type="protein sequence ID" value="KTD76721.1"/>
    <property type="molecule type" value="Genomic_DNA"/>
</dbReference>
<reference evidence="2 3" key="1">
    <citation type="submission" date="2015-11" db="EMBL/GenBank/DDBJ databases">
        <title>Genomic analysis of 38 Legionella species identifies large and diverse effector repertoires.</title>
        <authorList>
            <person name="Burstein D."/>
            <person name="Amaro F."/>
            <person name="Zusman T."/>
            <person name="Lifshitz Z."/>
            <person name="Cohen O."/>
            <person name="Gilbert J.A."/>
            <person name="Pupko T."/>
            <person name="Shuman H.A."/>
            <person name="Segal G."/>
        </authorList>
    </citation>
    <scope>NUCLEOTIDE SEQUENCE [LARGE SCALE GENOMIC DNA]</scope>
    <source>
        <strain evidence="2 3">ATCC 49508</strain>
    </source>
</reference>
<organism evidence="2 3">
    <name type="scientific">Legionella worsleiensis</name>
    <dbReference type="NCBI Taxonomy" id="45076"/>
    <lineage>
        <taxon>Bacteria</taxon>
        <taxon>Pseudomonadati</taxon>
        <taxon>Pseudomonadota</taxon>
        <taxon>Gammaproteobacteria</taxon>
        <taxon>Legionellales</taxon>
        <taxon>Legionellaceae</taxon>
        <taxon>Legionella</taxon>
    </lineage>
</organism>
<dbReference type="OrthoDB" id="5648450at2"/>
<evidence type="ECO:0000313" key="3">
    <source>
        <dbReference type="Proteomes" id="UP000054662"/>
    </source>
</evidence>
<keyword evidence="1" id="KW-0732">Signal</keyword>
<proteinExistence type="predicted"/>
<evidence type="ECO:0000313" key="2">
    <source>
        <dbReference type="EMBL" id="KTD76721.1"/>
    </source>
</evidence>
<sequence length="303" mass="33285">MKIKKCFNRFHFILLAFVSTCLCAKNENTNTVETHQPPKTGNFALPSAQQISPLVSFGQNIVDKGTKQVFMEPDYIQAPMEHYTTATPSFLYGLSDISSLFISVPAAINYKDDGAHSSGLSDALIQLEYSFFETSNRSYTTQATFVANATLPSGSIEKSPPTGSGSPTFLLGTTYNITTVNWYAFVSPGAILTTKKNNFKPGAQYLYQFGLGRTFLTATNKYIFAGLVEFNGIINEKSSLFNQALPDTGGKVLGVTPSLWFSNKQLILQFGVGFPLYQQLNGNQQPNNYILVGNAAWLFTPDF</sequence>
<feature type="signal peptide" evidence="1">
    <location>
        <begin position="1"/>
        <end position="24"/>
    </location>
</feature>
<accession>A0A0W1A5T8</accession>
<name>A0A0W1A5T8_9GAMM</name>
<dbReference type="PATRIC" id="fig|45076.6.peg.2123"/>
<evidence type="ECO:0000256" key="1">
    <source>
        <dbReference type="SAM" id="SignalP"/>
    </source>
</evidence>
<comment type="caution">
    <text evidence="2">The sequence shown here is derived from an EMBL/GenBank/DDBJ whole genome shotgun (WGS) entry which is preliminary data.</text>
</comment>
<evidence type="ECO:0008006" key="4">
    <source>
        <dbReference type="Google" id="ProtNLM"/>
    </source>
</evidence>